<dbReference type="GO" id="GO:0006508">
    <property type="term" value="P:proteolysis"/>
    <property type="evidence" value="ECO:0007669"/>
    <property type="project" value="UniProtKB-KW"/>
</dbReference>
<feature type="domain" description="Peptidase A2" evidence="2">
    <location>
        <begin position="23"/>
        <end position="101"/>
    </location>
</feature>
<gene>
    <name evidence="3" type="ORF">QE152_g38126</name>
</gene>
<proteinExistence type="predicted"/>
<dbReference type="AlphaFoldDB" id="A0AAW1I804"/>
<keyword evidence="3" id="KW-0645">Protease</keyword>
<comment type="caution">
    <text evidence="3">The sequence shown here is derived from an EMBL/GenBank/DDBJ whole genome shotgun (WGS) entry which is preliminary data.</text>
</comment>
<reference evidence="3 4" key="1">
    <citation type="journal article" date="2024" name="BMC Genomics">
        <title>De novo assembly and annotation of Popillia japonica's genome with initial clues to its potential as an invasive pest.</title>
        <authorList>
            <person name="Cucini C."/>
            <person name="Boschi S."/>
            <person name="Funari R."/>
            <person name="Cardaioli E."/>
            <person name="Iannotti N."/>
            <person name="Marturano G."/>
            <person name="Paoli F."/>
            <person name="Bruttini M."/>
            <person name="Carapelli A."/>
            <person name="Frati F."/>
            <person name="Nardi F."/>
        </authorList>
    </citation>
    <scope>NUCLEOTIDE SEQUENCE [LARGE SCALE GENOMIC DNA]</scope>
    <source>
        <strain evidence="3">DMR45628</strain>
    </source>
</reference>
<dbReference type="InterPro" id="IPR001995">
    <property type="entry name" value="Peptidase_A2_cat"/>
</dbReference>
<evidence type="ECO:0000256" key="1">
    <source>
        <dbReference type="ARBA" id="ARBA00022801"/>
    </source>
</evidence>
<dbReference type="Gene3D" id="2.40.70.10">
    <property type="entry name" value="Acid Proteases"/>
    <property type="match status" value="1"/>
</dbReference>
<keyword evidence="1" id="KW-0378">Hydrolase</keyword>
<protein>
    <submittedName>
        <fullName evidence="3">Retroviral aspartyl protease</fullName>
    </submittedName>
</protein>
<sequence>MNIQSSSSLDPYVVNLIVEGKAIKFEVDSGAGVSIIERSAYDKLCNNVRLEKTAIRLRTYDGNIILPEGEILVNISHKNYNYMCRLLVVKGGKKCLLGRDLIKKLGISLELLVVKGGKKCLLGRDLIKKLGISLESTIDNLGSKVSLESLLSKYGSLFNNELGKYKDEKVWVVKLV</sequence>
<dbReference type="Proteomes" id="UP001458880">
    <property type="component" value="Unassembled WGS sequence"/>
</dbReference>
<dbReference type="GO" id="GO:0004190">
    <property type="term" value="F:aspartic-type endopeptidase activity"/>
    <property type="evidence" value="ECO:0007669"/>
    <property type="project" value="InterPro"/>
</dbReference>
<evidence type="ECO:0000313" key="3">
    <source>
        <dbReference type="EMBL" id="KAK9685330.1"/>
    </source>
</evidence>
<dbReference type="EMBL" id="JASPKY010000785">
    <property type="protein sequence ID" value="KAK9685330.1"/>
    <property type="molecule type" value="Genomic_DNA"/>
</dbReference>
<dbReference type="SUPFAM" id="SSF50630">
    <property type="entry name" value="Acid proteases"/>
    <property type="match status" value="1"/>
</dbReference>
<evidence type="ECO:0000259" key="2">
    <source>
        <dbReference type="PROSITE" id="PS50175"/>
    </source>
</evidence>
<dbReference type="PROSITE" id="PS50175">
    <property type="entry name" value="ASP_PROT_RETROV"/>
    <property type="match status" value="1"/>
</dbReference>
<dbReference type="InterPro" id="IPR021109">
    <property type="entry name" value="Peptidase_aspartic_dom_sf"/>
</dbReference>
<dbReference type="Pfam" id="PF13975">
    <property type="entry name" value="gag-asp_proteas"/>
    <property type="match status" value="1"/>
</dbReference>
<name>A0AAW1I804_POPJA</name>
<accession>A0AAW1I804</accession>
<keyword evidence="4" id="KW-1185">Reference proteome</keyword>
<organism evidence="3 4">
    <name type="scientific">Popillia japonica</name>
    <name type="common">Japanese beetle</name>
    <dbReference type="NCBI Taxonomy" id="7064"/>
    <lineage>
        <taxon>Eukaryota</taxon>
        <taxon>Metazoa</taxon>
        <taxon>Ecdysozoa</taxon>
        <taxon>Arthropoda</taxon>
        <taxon>Hexapoda</taxon>
        <taxon>Insecta</taxon>
        <taxon>Pterygota</taxon>
        <taxon>Neoptera</taxon>
        <taxon>Endopterygota</taxon>
        <taxon>Coleoptera</taxon>
        <taxon>Polyphaga</taxon>
        <taxon>Scarabaeiformia</taxon>
        <taxon>Scarabaeidae</taxon>
        <taxon>Rutelinae</taxon>
        <taxon>Popillia</taxon>
    </lineage>
</organism>
<evidence type="ECO:0000313" key="4">
    <source>
        <dbReference type="Proteomes" id="UP001458880"/>
    </source>
</evidence>